<dbReference type="RefSeq" id="WP_110790290.1">
    <property type="nucleotide sequence ID" value="NZ_QJRY01000001.1"/>
</dbReference>
<dbReference type="Proteomes" id="UP000247536">
    <property type="component" value="Unassembled WGS sequence"/>
</dbReference>
<feature type="compositionally biased region" description="Acidic residues" evidence="1">
    <location>
        <begin position="96"/>
        <end position="110"/>
    </location>
</feature>
<keyword evidence="4" id="KW-1185">Reference proteome</keyword>
<feature type="compositionally biased region" description="Basic and acidic residues" evidence="1">
    <location>
        <begin position="56"/>
        <end position="95"/>
    </location>
</feature>
<name>A0ABX5P1L3_9HYPH</name>
<evidence type="ECO:0000256" key="2">
    <source>
        <dbReference type="SAM" id="SignalP"/>
    </source>
</evidence>
<dbReference type="PROSITE" id="PS51318">
    <property type="entry name" value="TAT"/>
    <property type="match status" value="1"/>
</dbReference>
<gene>
    <name evidence="3" type="ORF">DMY87_05890</name>
</gene>
<sequence>MTARIRRTLLASGTAVLALALLPAVGAMAPAPLSALMQQQAQARGGSDDGNDSGSDDSHESGRDDSGRGSGHHDSSDDGPDHDKGDDHGGDRAAGDSDDSADDDRMDDGEGGNRDEIRLIVNDAQLQGLLNGSMVPVDQNGKRLRFETEAEHGRTEIKLRAPKGTLTGVTVIPAP</sequence>
<evidence type="ECO:0000313" key="3">
    <source>
        <dbReference type="EMBL" id="PYB77866.1"/>
    </source>
</evidence>
<keyword evidence="2" id="KW-0732">Signal</keyword>
<feature type="signal peptide" evidence="2">
    <location>
        <begin position="1"/>
        <end position="29"/>
    </location>
</feature>
<feature type="chain" id="PRO_5047426915" evidence="2">
    <location>
        <begin position="30"/>
        <end position="175"/>
    </location>
</feature>
<evidence type="ECO:0000313" key="4">
    <source>
        <dbReference type="Proteomes" id="UP000247536"/>
    </source>
</evidence>
<dbReference type="InterPro" id="IPR006311">
    <property type="entry name" value="TAT_signal"/>
</dbReference>
<dbReference type="EMBL" id="QJRY01000001">
    <property type="protein sequence ID" value="PYB77866.1"/>
    <property type="molecule type" value="Genomic_DNA"/>
</dbReference>
<organism evidence="3 4">
    <name type="scientific">Rhizobium wuzhouense</name>
    <dbReference type="NCBI Taxonomy" id="1986026"/>
    <lineage>
        <taxon>Bacteria</taxon>
        <taxon>Pseudomonadati</taxon>
        <taxon>Pseudomonadota</taxon>
        <taxon>Alphaproteobacteria</taxon>
        <taxon>Hyphomicrobiales</taxon>
        <taxon>Rhizobiaceae</taxon>
        <taxon>Rhizobium/Agrobacterium group</taxon>
        <taxon>Rhizobium</taxon>
    </lineage>
</organism>
<proteinExistence type="predicted"/>
<protein>
    <submittedName>
        <fullName evidence="3">Uncharacterized protein</fullName>
    </submittedName>
</protein>
<evidence type="ECO:0000256" key="1">
    <source>
        <dbReference type="SAM" id="MobiDB-lite"/>
    </source>
</evidence>
<comment type="caution">
    <text evidence="3">The sequence shown here is derived from an EMBL/GenBank/DDBJ whole genome shotgun (WGS) entry which is preliminary data.</text>
</comment>
<reference evidence="3 4" key="1">
    <citation type="submission" date="2018-06" db="EMBL/GenBank/DDBJ databases">
        <title>Rhizobium wuzhouense sp. nov., isolated from roots of Oryza officinalis.</title>
        <authorList>
            <person name="Yuan T."/>
        </authorList>
    </citation>
    <scope>NUCLEOTIDE SEQUENCE [LARGE SCALE GENOMIC DNA]</scope>
    <source>
        <strain evidence="3 4">W44</strain>
    </source>
</reference>
<accession>A0ABX5P1L3</accession>
<feature type="region of interest" description="Disordered" evidence="1">
    <location>
        <begin position="36"/>
        <end position="116"/>
    </location>
</feature>